<proteinExistence type="predicted"/>
<evidence type="ECO:0000313" key="2">
    <source>
        <dbReference type="Proteomes" id="UP001576774"/>
    </source>
</evidence>
<protein>
    <submittedName>
        <fullName evidence="1">Uncharacterized protein</fullName>
    </submittedName>
</protein>
<keyword evidence="2" id="KW-1185">Reference proteome</keyword>
<organism evidence="1 2">
    <name type="scientific">Floridaenema aerugineum BLCC-F46</name>
    <dbReference type="NCBI Taxonomy" id="3153654"/>
    <lineage>
        <taxon>Bacteria</taxon>
        <taxon>Bacillati</taxon>
        <taxon>Cyanobacteriota</taxon>
        <taxon>Cyanophyceae</taxon>
        <taxon>Oscillatoriophycideae</taxon>
        <taxon>Aerosakkonematales</taxon>
        <taxon>Aerosakkonemataceae</taxon>
        <taxon>Floridanema</taxon>
        <taxon>Floridanema aerugineum</taxon>
    </lineage>
</organism>
<evidence type="ECO:0000313" key="1">
    <source>
        <dbReference type="EMBL" id="MFB2875941.1"/>
    </source>
</evidence>
<accession>A0ABV4WZK0</accession>
<dbReference type="EMBL" id="JBHFNQ010000030">
    <property type="protein sequence ID" value="MFB2875941.1"/>
    <property type="molecule type" value="Genomic_DNA"/>
</dbReference>
<dbReference type="RefSeq" id="WP_413269090.1">
    <property type="nucleotide sequence ID" value="NZ_JBHFNQ010000030.1"/>
</dbReference>
<gene>
    <name evidence="1" type="ORF">ACE1CC_03510</name>
</gene>
<dbReference type="Proteomes" id="UP001576774">
    <property type="component" value="Unassembled WGS sequence"/>
</dbReference>
<reference evidence="1 2" key="1">
    <citation type="submission" date="2024-09" db="EMBL/GenBank/DDBJ databases">
        <title>Floridaenema gen nov. (Aerosakkonemataceae, Aerosakkonematales ord. nov., Cyanobacteria) from benthic tropical and subtropical fresh waters, with the description of four new species.</title>
        <authorList>
            <person name="Moretto J.A."/>
            <person name="Berthold D.E."/>
            <person name="Lefler F.W."/>
            <person name="Huang I.-S."/>
            <person name="Laughinghouse H. IV."/>
        </authorList>
    </citation>
    <scope>NUCLEOTIDE SEQUENCE [LARGE SCALE GENOMIC DNA]</scope>
    <source>
        <strain evidence="1 2">BLCC-F46</strain>
    </source>
</reference>
<name>A0ABV4WZK0_9CYAN</name>
<comment type="caution">
    <text evidence="1">The sequence shown here is derived from an EMBL/GenBank/DDBJ whole genome shotgun (WGS) entry which is preliminary data.</text>
</comment>
<sequence>MIFLITFSETRFFRKTGFLWQVRSNCFELGDLFFLLVGKVRLGCFWLCDRTTSKKCVRVACSLAYRFFQLSLEKAIILFSLGGKKCDRVVFGYAIALLAKNAFA</sequence>